<evidence type="ECO:0000259" key="2">
    <source>
        <dbReference type="Pfam" id="PF11706"/>
    </source>
</evidence>
<dbReference type="Proteomes" id="UP000185511">
    <property type="component" value="Chromosome"/>
</dbReference>
<feature type="region of interest" description="Disordered" evidence="1">
    <location>
        <begin position="101"/>
        <end position="126"/>
    </location>
</feature>
<keyword evidence="4" id="KW-1185">Reference proteome</keyword>
<evidence type="ECO:0000313" key="4">
    <source>
        <dbReference type="Proteomes" id="UP000185511"/>
    </source>
</evidence>
<dbReference type="RefSeq" id="WP_075738814.1">
    <property type="nucleotide sequence ID" value="NZ_CP016076.1"/>
</dbReference>
<organism evidence="3 4">
    <name type="scientific">Actinoalloteichus fjordicus</name>
    <dbReference type="NCBI Taxonomy" id="1612552"/>
    <lineage>
        <taxon>Bacteria</taxon>
        <taxon>Bacillati</taxon>
        <taxon>Actinomycetota</taxon>
        <taxon>Actinomycetes</taxon>
        <taxon>Pseudonocardiales</taxon>
        <taxon>Pseudonocardiaceae</taxon>
        <taxon>Actinoalloteichus</taxon>
    </lineage>
</organism>
<protein>
    <submittedName>
        <fullName evidence="3">Conserved protein containing a Zn-ribbon-like motif</fullName>
    </submittedName>
</protein>
<dbReference type="Pfam" id="PF07336">
    <property type="entry name" value="ABATE"/>
    <property type="match status" value="1"/>
</dbReference>
<dbReference type="InterPro" id="IPR023286">
    <property type="entry name" value="ABATE_dom_sf"/>
</dbReference>
<evidence type="ECO:0000313" key="3">
    <source>
        <dbReference type="EMBL" id="APU12753.1"/>
    </source>
</evidence>
<name>A0AAC9L7F0_9PSEU</name>
<dbReference type="EMBL" id="CP016076">
    <property type="protein sequence ID" value="APU12753.1"/>
    <property type="molecule type" value="Genomic_DNA"/>
</dbReference>
<dbReference type="Gene3D" id="1.10.3300.10">
    <property type="entry name" value="Jann2411-like domain"/>
    <property type="match status" value="1"/>
</dbReference>
<dbReference type="Pfam" id="PF11706">
    <property type="entry name" value="zf-CGNR"/>
    <property type="match status" value="1"/>
</dbReference>
<dbReference type="KEGG" id="acad:UA74_03360"/>
<gene>
    <name evidence="3" type="ORF">UA74_03360</name>
</gene>
<sequence>MSTGQWLTPPDGARWFFDSGSLALDFGYTGDYGYGVPDWELLHHPKDLHTWLDERFGPLSSDPTDDDLTAALRLRTSISRIATALADGQRPVPEDIDAVNTASRTPAPVPHLDGGTTTAPRPDPPAALSGVARDAIAVFGEGSKRIRRCGADDCALIFYDASRPGTRRWCSMRRCGNRTKVRNHRSQ</sequence>
<evidence type="ECO:0000256" key="1">
    <source>
        <dbReference type="SAM" id="MobiDB-lite"/>
    </source>
</evidence>
<feature type="domain" description="Zinc finger CGNR" evidence="2">
    <location>
        <begin position="145"/>
        <end position="186"/>
    </location>
</feature>
<dbReference type="PANTHER" id="PTHR35525">
    <property type="entry name" value="BLL6575 PROTEIN"/>
    <property type="match status" value="1"/>
</dbReference>
<proteinExistence type="predicted"/>
<dbReference type="InterPro" id="IPR021005">
    <property type="entry name" value="Znf_CGNR"/>
</dbReference>
<dbReference type="SUPFAM" id="SSF160904">
    <property type="entry name" value="Jann2411-like"/>
    <property type="match status" value="1"/>
</dbReference>
<dbReference type="InterPro" id="IPR010852">
    <property type="entry name" value="ABATE"/>
</dbReference>
<accession>A0AAC9L7F0</accession>
<dbReference type="AlphaFoldDB" id="A0AAC9L7F0"/>
<reference evidence="4" key="1">
    <citation type="submission" date="2016-06" db="EMBL/GenBank/DDBJ databases">
        <title>Complete genome sequence of Actinoalloteichus fjordicus DSM 46855 (=ADI127-17), type strain of the new species Actinoalloteichus fjordicus.</title>
        <authorList>
            <person name="Ruckert C."/>
            <person name="Nouioui I."/>
            <person name="Willmese J."/>
            <person name="van Wezel G."/>
            <person name="Klenk H.-P."/>
            <person name="Kalinowski J."/>
            <person name="Zotchev S.B."/>
        </authorList>
    </citation>
    <scope>NUCLEOTIDE SEQUENCE [LARGE SCALE GENOMIC DNA]</scope>
    <source>
        <strain evidence="4">ADI127-7</strain>
    </source>
</reference>
<dbReference type="PANTHER" id="PTHR35525:SF3">
    <property type="entry name" value="BLL6575 PROTEIN"/>
    <property type="match status" value="1"/>
</dbReference>